<dbReference type="InterPro" id="IPR000717">
    <property type="entry name" value="PCI_dom"/>
</dbReference>
<dbReference type="EMBL" id="CP104013">
    <property type="protein sequence ID" value="UYP47591.1"/>
    <property type="molecule type" value="Genomic_DNA"/>
</dbReference>
<name>A0ABY6HVN5_9ARCH</name>
<feature type="domain" description="PCI" evidence="1">
    <location>
        <begin position="311"/>
        <end position="400"/>
    </location>
</feature>
<evidence type="ECO:0000313" key="3">
    <source>
        <dbReference type="Proteomes" id="UP001208689"/>
    </source>
</evidence>
<dbReference type="Proteomes" id="UP001208689">
    <property type="component" value="Chromosome"/>
</dbReference>
<dbReference type="SUPFAM" id="SSF46785">
    <property type="entry name" value="Winged helix' DNA-binding domain"/>
    <property type="match status" value="1"/>
</dbReference>
<sequence length="410" mass="48237">MKSLTIINSNKGRKIFMTTFNVVGIGTVTILRGTLSCNISVSPAFFIRKFRNYLIKFPQSILDILKTAILSKNTEFQYKEIYYHTLIDFFTKIQNGKDQDRKSTLQEQETSIHKAISNISNNGKIHSFMEKRNKNQNYPVEISTINNKVSEKSIQTQFGKINRLIEDGKFQEAKSIITLTLSQLRFLKNMDEIEQRLMVCQTYIELVEDLNQIKDLIKRKEFDHAITQLKDRQKFIDKLDLSMELFNHINYEYLSITRKLKDERRKALSTISDTIIQITNLLRIAEYNTSYHLLQKITTLASNWKFSHISDKIHDLEQNVRNEQIILSELLTFAQLHITRIHISELMQKTSLSEEKIEKIVKKFISDKIIHAKFDPNTKGIEFQHFQQEIDNLMQNFHDWETDSNSKKTE</sequence>
<proteinExistence type="predicted"/>
<evidence type="ECO:0000313" key="2">
    <source>
        <dbReference type="EMBL" id="UYP47591.1"/>
    </source>
</evidence>
<protein>
    <recommendedName>
        <fullName evidence="1">PCI domain-containing protein</fullName>
    </recommendedName>
</protein>
<dbReference type="InterPro" id="IPR036390">
    <property type="entry name" value="WH_DNA-bd_sf"/>
</dbReference>
<dbReference type="Pfam" id="PF01399">
    <property type="entry name" value="PCI"/>
    <property type="match status" value="1"/>
</dbReference>
<evidence type="ECO:0000259" key="1">
    <source>
        <dbReference type="SMART" id="SM00088"/>
    </source>
</evidence>
<accession>A0ABY6HVN5</accession>
<dbReference type="SMART" id="SM00088">
    <property type="entry name" value="PINT"/>
    <property type="match status" value="1"/>
</dbReference>
<organism evidence="2 3">
    <name type="scientific">Candidatus Lokiarchaeum ossiferum</name>
    <dbReference type="NCBI Taxonomy" id="2951803"/>
    <lineage>
        <taxon>Archaea</taxon>
        <taxon>Promethearchaeati</taxon>
        <taxon>Promethearchaeota</taxon>
        <taxon>Promethearchaeia</taxon>
        <taxon>Promethearchaeales</taxon>
        <taxon>Promethearchaeaceae</taxon>
        <taxon>Candidatus Lokiarchaeum</taxon>
    </lineage>
</organism>
<reference evidence="2" key="1">
    <citation type="submission" date="2022-09" db="EMBL/GenBank/DDBJ databases">
        <title>Actin cytoskeleton and complex cell architecture in an #Asgard archaeon.</title>
        <authorList>
            <person name="Ponce Toledo R.I."/>
            <person name="Schleper C."/>
            <person name="Rodrigues Oliveira T."/>
            <person name="Wollweber F."/>
            <person name="Xu J."/>
            <person name="Rittmann S."/>
            <person name="Klingl A."/>
            <person name="Pilhofer M."/>
        </authorList>
    </citation>
    <scope>NUCLEOTIDE SEQUENCE</scope>
    <source>
        <strain evidence="2">B-35</strain>
    </source>
</reference>
<gene>
    <name evidence="2" type="ORF">NEF87_003876</name>
</gene>
<keyword evidence="3" id="KW-1185">Reference proteome</keyword>